<gene>
    <name evidence="1" type="ORF">Cni_G05252</name>
</gene>
<dbReference type="Proteomes" id="UP001327560">
    <property type="component" value="Chromosome 2"/>
</dbReference>
<keyword evidence="2" id="KW-1185">Reference proteome</keyword>
<evidence type="ECO:0000313" key="1">
    <source>
        <dbReference type="EMBL" id="WOK96545.1"/>
    </source>
</evidence>
<organism evidence="1 2">
    <name type="scientific">Canna indica</name>
    <name type="common">Indian-shot</name>
    <dbReference type="NCBI Taxonomy" id="4628"/>
    <lineage>
        <taxon>Eukaryota</taxon>
        <taxon>Viridiplantae</taxon>
        <taxon>Streptophyta</taxon>
        <taxon>Embryophyta</taxon>
        <taxon>Tracheophyta</taxon>
        <taxon>Spermatophyta</taxon>
        <taxon>Magnoliopsida</taxon>
        <taxon>Liliopsida</taxon>
        <taxon>Zingiberales</taxon>
        <taxon>Cannaceae</taxon>
        <taxon>Canna</taxon>
    </lineage>
</organism>
<dbReference type="AlphaFoldDB" id="A0AAQ3JYS1"/>
<name>A0AAQ3JYS1_9LILI</name>
<protein>
    <submittedName>
        <fullName evidence="1">Ammonium transporter 3 member 1</fullName>
    </submittedName>
</protein>
<proteinExistence type="predicted"/>
<sequence length="143" mass="15359">MLIRVVDHVLVPSTEQSIGEPVVEVNDPARGSDAFGSEVPQVVGGASGGFLGGPTIGLYVEPILYGIFLPVINSRDDFYGDNGGMQVIKQIVDTLFIVSWNVVVTSIDNDVVHGEEAYALWGAVGRRREVRLQKARLVHGACP</sequence>
<accession>A0AAQ3JYS1</accession>
<reference evidence="1 2" key="1">
    <citation type="submission" date="2023-10" db="EMBL/GenBank/DDBJ databases">
        <title>Chromosome-scale genome assembly provides insights into flower coloration mechanisms of Canna indica.</title>
        <authorList>
            <person name="Li C."/>
        </authorList>
    </citation>
    <scope>NUCLEOTIDE SEQUENCE [LARGE SCALE GENOMIC DNA]</scope>
    <source>
        <tissue evidence="1">Flower</tissue>
    </source>
</reference>
<evidence type="ECO:0000313" key="2">
    <source>
        <dbReference type="Proteomes" id="UP001327560"/>
    </source>
</evidence>
<dbReference type="EMBL" id="CP136891">
    <property type="protein sequence ID" value="WOK96545.1"/>
    <property type="molecule type" value="Genomic_DNA"/>
</dbReference>